<dbReference type="PANTHER" id="PTHR43353:SF3">
    <property type="entry name" value="ALDEHYDE DEHYDROGENASE-RELATED"/>
    <property type="match status" value="1"/>
</dbReference>
<dbReference type="InterPro" id="IPR015590">
    <property type="entry name" value="Aldehyde_DH_dom"/>
</dbReference>
<dbReference type="EMBL" id="JAVRHM010000004">
    <property type="protein sequence ID" value="MDT0689081.1"/>
    <property type="molecule type" value="Genomic_DNA"/>
</dbReference>
<keyword evidence="1" id="KW-0560">Oxidoreductase</keyword>
<sequence length="530" mass="56702">MSNQKILIAGGWRDARNPEGFFHSSNPAEKSELSDSFPISSREEVLEMIQSGKEAAEAMYSIPPEKIADFLEKFASNIEACTDELVEIAHLETALPKETRLRAVELPRTTDQLRQAAVAVRERSWAKATIDTKSNIRAKFGALGGPVVVFGPNNFPYAFNSVSGGDFASAIAAGNPVIAKANPAQVGTTKVLAEAAFEAVKASGLPKAAVQLIYHIKTEVGLMLVSHPDVGATGFTGGRPSGLKLKEAADKAGKPIYLEMSSVNPVFFLSEALNERHKEIATELYASCSLGSGQFCTNPGLVVVENNEAGMDFLNSVTKSFAENEPGTLFSSNGPKNIADAVATLVNAGAEVLLGGKENDGPGYSFQNTLLKVSGDTFLQNSKHLQTEAFGTVTLFVFVNNSDQMKAVAAKLEGNLTGSIYSDRGGEDDQVYKQIEPVLRTKVGRLLNDKMPTSVAVVASMNHGGPYPATGHPGFSAVGIPGSMIRFAALHSYDNVREHRLPVELKNENPTGKMWRLIDGQWSQGNVVVN</sequence>
<evidence type="ECO:0000313" key="4">
    <source>
        <dbReference type="Proteomes" id="UP001261624"/>
    </source>
</evidence>
<name>A0ABU3DZE1_9FLAO</name>
<dbReference type="InterPro" id="IPR016161">
    <property type="entry name" value="Ald_DH/histidinol_DH"/>
</dbReference>
<keyword evidence="4" id="KW-1185">Reference proteome</keyword>
<dbReference type="Gene3D" id="3.40.605.10">
    <property type="entry name" value="Aldehyde Dehydrogenase, Chain A, domain 1"/>
    <property type="match status" value="1"/>
</dbReference>
<dbReference type="Proteomes" id="UP001261624">
    <property type="component" value="Unassembled WGS sequence"/>
</dbReference>
<dbReference type="CDD" id="cd07129">
    <property type="entry name" value="ALDH_KGSADH"/>
    <property type="match status" value="1"/>
</dbReference>
<evidence type="ECO:0000313" key="3">
    <source>
        <dbReference type="EMBL" id="MDT0689081.1"/>
    </source>
</evidence>
<protein>
    <submittedName>
        <fullName evidence="3">Aldehyde dehydrogenase (NADP(+))</fullName>
    </submittedName>
</protein>
<dbReference type="InterPro" id="IPR050740">
    <property type="entry name" value="Aldehyde_DH_Superfamily"/>
</dbReference>
<dbReference type="SUPFAM" id="SSF53720">
    <property type="entry name" value="ALDH-like"/>
    <property type="match status" value="1"/>
</dbReference>
<feature type="domain" description="Aldehyde dehydrogenase" evidence="2">
    <location>
        <begin position="12"/>
        <end position="436"/>
    </location>
</feature>
<evidence type="ECO:0000259" key="2">
    <source>
        <dbReference type="Pfam" id="PF00171"/>
    </source>
</evidence>
<dbReference type="InterPro" id="IPR016163">
    <property type="entry name" value="Ald_DH_C"/>
</dbReference>
<reference evidence="3 4" key="1">
    <citation type="submission" date="2023-09" db="EMBL/GenBank/DDBJ databases">
        <authorList>
            <person name="Rey-Velasco X."/>
        </authorList>
    </citation>
    <scope>NUCLEOTIDE SEQUENCE [LARGE SCALE GENOMIC DNA]</scope>
    <source>
        <strain evidence="3 4">F188</strain>
    </source>
</reference>
<dbReference type="InterPro" id="IPR044151">
    <property type="entry name" value="ALDH_KGSADH"/>
</dbReference>
<proteinExistence type="predicted"/>
<dbReference type="Pfam" id="PF00171">
    <property type="entry name" value="Aldedh"/>
    <property type="match status" value="1"/>
</dbReference>
<dbReference type="Gene3D" id="3.40.309.10">
    <property type="entry name" value="Aldehyde Dehydrogenase, Chain A, domain 2"/>
    <property type="match status" value="1"/>
</dbReference>
<dbReference type="RefSeq" id="WP_311682287.1">
    <property type="nucleotide sequence ID" value="NZ_JAVRHM010000004.1"/>
</dbReference>
<accession>A0ABU3DZE1</accession>
<dbReference type="InterPro" id="IPR016162">
    <property type="entry name" value="Ald_DH_N"/>
</dbReference>
<evidence type="ECO:0000256" key="1">
    <source>
        <dbReference type="ARBA" id="ARBA00023002"/>
    </source>
</evidence>
<organism evidence="3 4">
    <name type="scientific">Autumnicola patrickiae</name>
    <dbReference type="NCBI Taxonomy" id="3075591"/>
    <lineage>
        <taxon>Bacteria</taxon>
        <taxon>Pseudomonadati</taxon>
        <taxon>Bacteroidota</taxon>
        <taxon>Flavobacteriia</taxon>
        <taxon>Flavobacteriales</taxon>
        <taxon>Flavobacteriaceae</taxon>
        <taxon>Autumnicola</taxon>
    </lineage>
</organism>
<gene>
    <name evidence="3" type="ORF">RM549_04750</name>
</gene>
<dbReference type="PANTHER" id="PTHR43353">
    <property type="entry name" value="SUCCINATE-SEMIALDEHYDE DEHYDROGENASE, MITOCHONDRIAL"/>
    <property type="match status" value="1"/>
</dbReference>
<comment type="caution">
    <text evidence="3">The sequence shown here is derived from an EMBL/GenBank/DDBJ whole genome shotgun (WGS) entry which is preliminary data.</text>
</comment>